<gene>
    <name evidence="1" type="ORF">J3R30DRAFT_3703911</name>
</gene>
<evidence type="ECO:0000313" key="1">
    <source>
        <dbReference type="EMBL" id="KAJ4477485.1"/>
    </source>
</evidence>
<dbReference type="Proteomes" id="UP001150266">
    <property type="component" value="Unassembled WGS sequence"/>
</dbReference>
<accession>A0A9W9A9C9</accession>
<name>A0A9W9A9C9_9AGAR</name>
<protein>
    <submittedName>
        <fullName evidence="1">Uncharacterized protein</fullName>
    </submittedName>
</protein>
<organism evidence="1 2">
    <name type="scientific">Lentinula aciculospora</name>
    <dbReference type="NCBI Taxonomy" id="153920"/>
    <lineage>
        <taxon>Eukaryota</taxon>
        <taxon>Fungi</taxon>
        <taxon>Dikarya</taxon>
        <taxon>Basidiomycota</taxon>
        <taxon>Agaricomycotina</taxon>
        <taxon>Agaricomycetes</taxon>
        <taxon>Agaricomycetidae</taxon>
        <taxon>Agaricales</taxon>
        <taxon>Marasmiineae</taxon>
        <taxon>Omphalotaceae</taxon>
        <taxon>Lentinula</taxon>
    </lineage>
</organism>
<proteinExistence type="predicted"/>
<reference evidence="1" key="1">
    <citation type="submission" date="2022-08" db="EMBL/GenBank/DDBJ databases">
        <title>A Global Phylogenomic Analysis of the Shiitake Genus Lentinula.</title>
        <authorList>
            <consortium name="DOE Joint Genome Institute"/>
            <person name="Sierra-Patev S."/>
            <person name="Min B."/>
            <person name="Naranjo-Ortiz M."/>
            <person name="Looney B."/>
            <person name="Konkel Z."/>
            <person name="Slot J.C."/>
            <person name="Sakamoto Y."/>
            <person name="Steenwyk J.L."/>
            <person name="Rokas A."/>
            <person name="Carro J."/>
            <person name="Camarero S."/>
            <person name="Ferreira P."/>
            <person name="Molpeceres G."/>
            <person name="Ruiz-Duenas F.J."/>
            <person name="Serrano A."/>
            <person name="Henrissat B."/>
            <person name="Drula E."/>
            <person name="Hughes K.W."/>
            <person name="Mata J.L."/>
            <person name="Ishikawa N.K."/>
            <person name="Vargas-Isla R."/>
            <person name="Ushijima S."/>
            <person name="Smith C.A."/>
            <person name="Ahrendt S."/>
            <person name="Andreopoulos W."/>
            <person name="He G."/>
            <person name="Labutti K."/>
            <person name="Lipzen A."/>
            <person name="Ng V."/>
            <person name="Riley R."/>
            <person name="Sandor L."/>
            <person name="Barry K."/>
            <person name="Martinez A.T."/>
            <person name="Xiao Y."/>
            <person name="Gibbons J.G."/>
            <person name="Terashima K."/>
            <person name="Grigoriev I.V."/>
            <person name="Hibbett D.S."/>
        </authorList>
    </citation>
    <scope>NUCLEOTIDE SEQUENCE</scope>
    <source>
        <strain evidence="1">JLM2183</strain>
    </source>
</reference>
<dbReference type="EMBL" id="JAOTPV010000010">
    <property type="protein sequence ID" value="KAJ4477485.1"/>
    <property type="molecule type" value="Genomic_DNA"/>
</dbReference>
<dbReference type="AlphaFoldDB" id="A0A9W9A9C9"/>
<sequence length="389" mass="44584">MIQRHPRYWFDDGDMILHQKYSPNNEMLYRIHHSRFDSPKLVSSQLVSQSNFGSLDDAMVNDHSESGGWNGCKYIVLDQERVVDTNAVVVLLDHIYGRNVLSTETDLPQMLSMLQITGPNQLDIPTLHKEVKEYFVSSFPSDAQELANFQCQYAEQAMALAFQYNIRQPQKPLLYYLATQTHTVQADPPGILESMSNSISILAHNLSTNLISFFTPLLFTPPPTSHMECTDALAEHWMPLVISPAIEDSAMGKPLQTLQKMKSVNWSEYAICEECVRDKKEEWSEEQRRVWKLLDEWISGLTEEYEINNSTPMKPSHIQIVFDKEHGLGIALEIRSDTNTTKIVITPRVGLRRASGRDIETHRARDQISPQTTVALLYAQFNTSWLLRR</sequence>
<evidence type="ECO:0000313" key="2">
    <source>
        <dbReference type="Proteomes" id="UP001150266"/>
    </source>
</evidence>
<keyword evidence="2" id="KW-1185">Reference proteome</keyword>
<comment type="caution">
    <text evidence="1">The sequence shown here is derived from an EMBL/GenBank/DDBJ whole genome shotgun (WGS) entry which is preliminary data.</text>
</comment>
<dbReference type="OrthoDB" id="3249359at2759"/>